<dbReference type="SUPFAM" id="SSF51283">
    <property type="entry name" value="dUTPase-like"/>
    <property type="match status" value="1"/>
</dbReference>
<sequence length="152" mass="15508">DLAVAESINIVDTNVHVLPSTVTGPLGHGLSALLIGRSSTSKKGIFVLPGCIDADYTGPIGIMVKVFSPPVSIPAGSVIAQLIPFKAQVPQVGSKVRGDGGFGSTGSPNVAFCQIISTERPRCNVTITGPNNVSLNDVSMILDTGADVSVLP</sequence>
<dbReference type="InterPro" id="IPR036157">
    <property type="entry name" value="dUTPase-like_sf"/>
</dbReference>
<dbReference type="PROSITE" id="PS50175">
    <property type="entry name" value="ASP_PROT_RETROV"/>
    <property type="match status" value="1"/>
</dbReference>
<dbReference type="PROSITE" id="PS00141">
    <property type="entry name" value="ASP_PROTEASE"/>
    <property type="match status" value="1"/>
</dbReference>
<dbReference type="PANTHER" id="PTHR19422:SF123">
    <property type="entry name" value="RT1 CLASS I, LOCUS CE15"/>
    <property type="match status" value="1"/>
</dbReference>
<protein>
    <submittedName>
        <fullName evidence="5">POK9 protein</fullName>
    </submittedName>
</protein>
<organism evidence="5 6">
    <name type="scientific">Tyrannus savana</name>
    <name type="common">Fork-tailed flycatcher</name>
    <name type="synonym">Muscivora tyrannus</name>
    <dbReference type="NCBI Taxonomy" id="137541"/>
    <lineage>
        <taxon>Eukaryota</taxon>
        <taxon>Metazoa</taxon>
        <taxon>Chordata</taxon>
        <taxon>Craniata</taxon>
        <taxon>Vertebrata</taxon>
        <taxon>Euteleostomi</taxon>
        <taxon>Archelosauria</taxon>
        <taxon>Archosauria</taxon>
        <taxon>Dinosauria</taxon>
        <taxon>Saurischia</taxon>
        <taxon>Theropoda</taxon>
        <taxon>Coelurosauria</taxon>
        <taxon>Aves</taxon>
        <taxon>Neognathae</taxon>
        <taxon>Neoaves</taxon>
        <taxon>Telluraves</taxon>
        <taxon>Australaves</taxon>
        <taxon>Passeriformes</taxon>
        <taxon>Tyrannidae</taxon>
        <taxon>Tyrannus</taxon>
    </lineage>
</organism>
<gene>
    <name evidence="5" type="primary">Ervk9_2</name>
    <name evidence="5" type="ORF">TYRSAV_R11703</name>
</gene>
<dbReference type="InterPro" id="IPR033704">
    <property type="entry name" value="dUTPase_trimeric"/>
</dbReference>
<dbReference type="CDD" id="cd07557">
    <property type="entry name" value="trimeric_dUTPase"/>
    <property type="match status" value="1"/>
</dbReference>
<name>A0A7L0Y066_TYRSA</name>
<evidence type="ECO:0000256" key="3">
    <source>
        <dbReference type="ARBA" id="ARBA00022801"/>
    </source>
</evidence>
<dbReference type="Gene3D" id="2.70.40.10">
    <property type="match status" value="1"/>
</dbReference>
<dbReference type="InterPro" id="IPR051592">
    <property type="entry name" value="HERV-K_Pro_peptidase_A2"/>
</dbReference>
<dbReference type="Proteomes" id="UP000537779">
    <property type="component" value="Unassembled WGS sequence"/>
</dbReference>
<comment type="caution">
    <text evidence="5">The sequence shown here is derived from an EMBL/GenBank/DDBJ whole genome shotgun (WGS) entry which is preliminary data.</text>
</comment>
<feature type="domain" description="Peptidase A2" evidence="4">
    <location>
        <begin position="138"/>
        <end position="152"/>
    </location>
</feature>
<dbReference type="GO" id="GO:0006508">
    <property type="term" value="P:proteolysis"/>
    <property type="evidence" value="ECO:0007669"/>
    <property type="project" value="UniProtKB-KW"/>
</dbReference>
<feature type="non-terminal residue" evidence="5">
    <location>
        <position position="152"/>
    </location>
</feature>
<feature type="non-terminal residue" evidence="5">
    <location>
        <position position="1"/>
    </location>
</feature>
<dbReference type="InterPro" id="IPR001995">
    <property type="entry name" value="Peptidase_A2_cat"/>
</dbReference>
<evidence type="ECO:0000256" key="1">
    <source>
        <dbReference type="ARBA" id="ARBA00022670"/>
    </source>
</evidence>
<dbReference type="PANTHER" id="PTHR19422">
    <property type="entry name" value="GAG RETROVIRAL POLYPROTEIN"/>
    <property type="match status" value="1"/>
</dbReference>
<keyword evidence="1" id="KW-0645">Protease</keyword>
<evidence type="ECO:0000256" key="2">
    <source>
        <dbReference type="ARBA" id="ARBA00022750"/>
    </source>
</evidence>
<keyword evidence="2" id="KW-0064">Aspartyl protease</keyword>
<dbReference type="InterPro" id="IPR001969">
    <property type="entry name" value="Aspartic_peptidase_AS"/>
</dbReference>
<reference evidence="5 6" key="1">
    <citation type="submission" date="2019-09" db="EMBL/GenBank/DDBJ databases">
        <title>Bird 10,000 Genomes (B10K) Project - Family phase.</title>
        <authorList>
            <person name="Zhang G."/>
        </authorList>
    </citation>
    <scope>NUCLEOTIDE SEQUENCE [LARGE SCALE GENOMIC DNA]</scope>
    <source>
        <strain evidence="5">B10K-DU-001-37</strain>
        <tissue evidence="5">Muscle</tissue>
    </source>
</reference>
<keyword evidence="3" id="KW-0378">Hydrolase</keyword>
<dbReference type="InterPro" id="IPR021109">
    <property type="entry name" value="Peptidase_aspartic_dom_sf"/>
</dbReference>
<dbReference type="AlphaFoldDB" id="A0A7L0Y066"/>
<dbReference type="InterPro" id="IPR029054">
    <property type="entry name" value="dUTPase-like"/>
</dbReference>
<dbReference type="EMBL" id="VXAW01014868">
    <property type="protein sequence ID" value="NXM09807.1"/>
    <property type="molecule type" value="Genomic_DNA"/>
</dbReference>
<evidence type="ECO:0000313" key="5">
    <source>
        <dbReference type="EMBL" id="NXM09807.1"/>
    </source>
</evidence>
<proteinExistence type="predicted"/>
<dbReference type="SUPFAM" id="SSF50630">
    <property type="entry name" value="Acid proteases"/>
    <property type="match status" value="1"/>
</dbReference>
<accession>A0A7L0Y066</accession>
<dbReference type="Pfam" id="PF00692">
    <property type="entry name" value="dUTPase"/>
    <property type="match status" value="1"/>
</dbReference>
<evidence type="ECO:0000259" key="4">
    <source>
        <dbReference type="PROSITE" id="PS50175"/>
    </source>
</evidence>
<keyword evidence="6" id="KW-1185">Reference proteome</keyword>
<dbReference type="GO" id="GO:0004190">
    <property type="term" value="F:aspartic-type endopeptidase activity"/>
    <property type="evidence" value="ECO:0007669"/>
    <property type="project" value="UniProtKB-KW"/>
</dbReference>
<evidence type="ECO:0000313" key="6">
    <source>
        <dbReference type="Proteomes" id="UP000537779"/>
    </source>
</evidence>